<dbReference type="OrthoDB" id="2148490at2759"/>
<keyword evidence="13" id="KW-1185">Reference proteome</keyword>
<evidence type="ECO:0000256" key="2">
    <source>
        <dbReference type="ARBA" id="ARBA00009877"/>
    </source>
</evidence>
<dbReference type="PANTHER" id="PTHR12428">
    <property type="entry name" value="OXA1"/>
    <property type="match status" value="1"/>
</dbReference>
<keyword evidence="7" id="KW-0496">Mitochondrion</keyword>
<dbReference type="GO" id="GO:0032979">
    <property type="term" value="P:protein insertion into mitochondrial inner membrane from matrix"/>
    <property type="evidence" value="ECO:0007669"/>
    <property type="project" value="TreeGrafter"/>
</dbReference>
<evidence type="ECO:0000256" key="6">
    <source>
        <dbReference type="ARBA" id="ARBA00022989"/>
    </source>
</evidence>
<keyword evidence="3 9" id="KW-0812">Transmembrane</keyword>
<keyword evidence="4" id="KW-0999">Mitochondrion inner membrane</keyword>
<comment type="subcellular location">
    <subcellularLocation>
        <location evidence="9">Membrane</location>
        <topology evidence="9">Multi-pass membrane protein</topology>
    </subcellularLocation>
    <subcellularLocation>
        <location evidence="1">Mitochondrion inner membrane</location>
        <topology evidence="1">Multi-pass membrane protein</topology>
    </subcellularLocation>
</comment>
<evidence type="ECO:0000256" key="7">
    <source>
        <dbReference type="ARBA" id="ARBA00023128"/>
    </source>
</evidence>
<evidence type="ECO:0000256" key="10">
    <source>
        <dbReference type="SAM" id="Phobius"/>
    </source>
</evidence>
<evidence type="ECO:0000256" key="1">
    <source>
        <dbReference type="ARBA" id="ARBA00004448"/>
    </source>
</evidence>
<keyword evidence="5" id="KW-0809">Transit peptide</keyword>
<dbReference type="GO" id="GO:0005743">
    <property type="term" value="C:mitochondrial inner membrane"/>
    <property type="evidence" value="ECO:0007669"/>
    <property type="project" value="UniProtKB-SubCell"/>
</dbReference>
<feature type="transmembrane region" description="Helical" evidence="10">
    <location>
        <begin position="52"/>
        <end position="75"/>
    </location>
</feature>
<feature type="transmembrane region" description="Helical" evidence="10">
    <location>
        <begin position="230"/>
        <end position="248"/>
    </location>
</feature>
<keyword evidence="8 10" id="KW-0472">Membrane</keyword>
<sequence>SSIPTDAISETLNGIPPLQYGDLASLGLVSWTPPSFFRLMFEGINVTTGLPWFWTIIIGSIIARGVVVPFAISALRHNQRLGLVSPQLTKLQEQMTLAKQRKDTVMQQKSVLQIGALMSSAQVKPMMLILGQAVTFAVSVSAFMAVQKMGALPVPQLTESGFSLLPDLTASMPVPMNILIGSSIFLQIRNQISESTTSTPEYVARMNVLSVFLPVMSTLAIWGTGMSSAVGLYLLVMSTMLSLQSVILRHPAVRQRLGI</sequence>
<name>A0A9P8APS4_9AGAR</name>
<dbReference type="GO" id="GO:0032977">
    <property type="term" value="F:membrane insertase activity"/>
    <property type="evidence" value="ECO:0007669"/>
    <property type="project" value="InterPro"/>
</dbReference>
<feature type="transmembrane region" description="Helical" evidence="10">
    <location>
        <begin position="127"/>
        <end position="148"/>
    </location>
</feature>
<keyword evidence="6 10" id="KW-1133">Transmembrane helix</keyword>
<dbReference type="InterPro" id="IPR001708">
    <property type="entry name" value="YidC/ALB3/OXA1/COX18"/>
</dbReference>
<evidence type="ECO:0000256" key="3">
    <source>
        <dbReference type="ARBA" id="ARBA00022692"/>
    </source>
</evidence>
<dbReference type="EMBL" id="MU250546">
    <property type="protein sequence ID" value="KAG7443299.1"/>
    <property type="molecule type" value="Genomic_DNA"/>
</dbReference>
<dbReference type="RefSeq" id="XP_043036799.1">
    <property type="nucleotide sequence ID" value="XM_043182549.1"/>
</dbReference>
<proteinExistence type="inferred from homology"/>
<evidence type="ECO:0000313" key="12">
    <source>
        <dbReference type="EMBL" id="KAG7443299.1"/>
    </source>
</evidence>
<accession>A0A9P8APS4</accession>
<dbReference type="AlphaFoldDB" id="A0A9P8APS4"/>
<dbReference type="InterPro" id="IPR028055">
    <property type="entry name" value="YidC/Oxa/ALB_C"/>
</dbReference>
<feature type="transmembrane region" description="Helical" evidence="10">
    <location>
        <begin position="168"/>
        <end position="186"/>
    </location>
</feature>
<evidence type="ECO:0000256" key="9">
    <source>
        <dbReference type="RuleBase" id="RU003945"/>
    </source>
</evidence>
<dbReference type="Proteomes" id="UP000812287">
    <property type="component" value="Unassembled WGS sequence"/>
</dbReference>
<evidence type="ECO:0000259" key="11">
    <source>
        <dbReference type="Pfam" id="PF02096"/>
    </source>
</evidence>
<dbReference type="GeneID" id="66104846"/>
<comment type="similarity">
    <text evidence="2 9">Belongs to the OXA1/ALB3/YidC family.</text>
</comment>
<feature type="domain" description="Membrane insertase YidC/Oxa/ALB C-terminal" evidence="11">
    <location>
        <begin position="52"/>
        <end position="249"/>
    </location>
</feature>
<dbReference type="Pfam" id="PF02096">
    <property type="entry name" value="60KD_IMP"/>
    <property type="match status" value="1"/>
</dbReference>
<protein>
    <recommendedName>
        <fullName evidence="11">Membrane insertase YidC/Oxa/ALB C-terminal domain-containing protein</fullName>
    </recommendedName>
</protein>
<dbReference type="PANTHER" id="PTHR12428:SF66">
    <property type="entry name" value="MITOCHONDRIAL INNER MEMBRANE PROTEIN OXA1L"/>
    <property type="match status" value="1"/>
</dbReference>
<feature type="non-terminal residue" evidence="12">
    <location>
        <position position="259"/>
    </location>
</feature>
<evidence type="ECO:0000256" key="4">
    <source>
        <dbReference type="ARBA" id="ARBA00022792"/>
    </source>
</evidence>
<evidence type="ECO:0000256" key="8">
    <source>
        <dbReference type="ARBA" id="ARBA00023136"/>
    </source>
</evidence>
<reference evidence="12" key="1">
    <citation type="submission" date="2020-11" db="EMBL/GenBank/DDBJ databases">
        <title>Adaptations for nitrogen fixation in a non-lichenized fungal sporocarp promotes dispersal by wood-feeding termites.</title>
        <authorList>
            <consortium name="DOE Joint Genome Institute"/>
            <person name="Koch R.A."/>
            <person name="Yoon G."/>
            <person name="Arayal U."/>
            <person name="Lail K."/>
            <person name="Amirebrahimi M."/>
            <person name="Labutti K."/>
            <person name="Lipzen A."/>
            <person name="Riley R."/>
            <person name="Barry K."/>
            <person name="Henrissat B."/>
            <person name="Grigoriev I.V."/>
            <person name="Herr J.R."/>
            <person name="Aime M.C."/>
        </authorList>
    </citation>
    <scope>NUCLEOTIDE SEQUENCE</scope>
    <source>
        <strain evidence="12">MCA 3950</strain>
    </source>
</reference>
<organism evidence="12 13">
    <name type="scientific">Guyanagaster necrorhizus</name>
    <dbReference type="NCBI Taxonomy" id="856835"/>
    <lineage>
        <taxon>Eukaryota</taxon>
        <taxon>Fungi</taxon>
        <taxon>Dikarya</taxon>
        <taxon>Basidiomycota</taxon>
        <taxon>Agaricomycotina</taxon>
        <taxon>Agaricomycetes</taxon>
        <taxon>Agaricomycetidae</taxon>
        <taxon>Agaricales</taxon>
        <taxon>Marasmiineae</taxon>
        <taxon>Physalacriaceae</taxon>
        <taxon>Guyanagaster</taxon>
    </lineage>
</organism>
<evidence type="ECO:0000256" key="5">
    <source>
        <dbReference type="ARBA" id="ARBA00022946"/>
    </source>
</evidence>
<gene>
    <name evidence="12" type="ORF">BT62DRAFT_876761</name>
</gene>
<feature type="non-terminal residue" evidence="12">
    <location>
        <position position="1"/>
    </location>
</feature>
<feature type="transmembrane region" description="Helical" evidence="10">
    <location>
        <begin position="206"/>
        <end position="224"/>
    </location>
</feature>
<evidence type="ECO:0000313" key="13">
    <source>
        <dbReference type="Proteomes" id="UP000812287"/>
    </source>
</evidence>
<comment type="caution">
    <text evidence="12">The sequence shown here is derived from an EMBL/GenBank/DDBJ whole genome shotgun (WGS) entry which is preliminary data.</text>
</comment>